<keyword evidence="5" id="KW-1185">Reference proteome</keyword>
<reference evidence="4" key="2">
    <citation type="submission" date="2025-09" db="UniProtKB">
        <authorList>
            <consortium name="Ensembl"/>
        </authorList>
    </citation>
    <scope>IDENTIFICATION</scope>
</reference>
<dbReference type="AlphaFoldDB" id="A0A8C3JGS7"/>
<name>A0A8C3JGS7_9CHAR</name>
<evidence type="ECO:0000256" key="2">
    <source>
        <dbReference type="SAM" id="MobiDB-lite"/>
    </source>
</evidence>
<dbReference type="InterPro" id="IPR013783">
    <property type="entry name" value="Ig-like_fold"/>
</dbReference>
<feature type="domain" description="Fibronectin type-III" evidence="3">
    <location>
        <begin position="96"/>
        <end position="191"/>
    </location>
</feature>
<reference evidence="4" key="1">
    <citation type="submission" date="2025-08" db="UniProtKB">
        <authorList>
            <consortium name="Ensembl"/>
        </authorList>
    </citation>
    <scope>IDENTIFICATION</scope>
</reference>
<dbReference type="InterPro" id="IPR053073">
    <property type="entry name" value="IL11/IL27_subunit_beta"/>
</dbReference>
<dbReference type="InterPro" id="IPR036116">
    <property type="entry name" value="FN3_sf"/>
</dbReference>
<protein>
    <submittedName>
        <fullName evidence="4">Epstein-Barr virus induced 3</fullName>
    </submittedName>
</protein>
<dbReference type="Ensembl" id="ENSCPGT00000008308.1">
    <property type="protein sequence ID" value="ENSCPGP00000007561.1"/>
    <property type="gene ID" value="ENSCPGG00000005380.1"/>
</dbReference>
<dbReference type="Proteomes" id="UP000694419">
    <property type="component" value="Unplaced"/>
</dbReference>
<proteinExistence type="inferred from homology"/>
<comment type="similarity">
    <text evidence="1">Belongs to the type I cytokine receptor family. Type 3 subfamily.</text>
</comment>
<dbReference type="SUPFAM" id="SSF49265">
    <property type="entry name" value="Fibronectin type III"/>
    <property type="match status" value="2"/>
</dbReference>
<evidence type="ECO:0000313" key="5">
    <source>
        <dbReference type="Proteomes" id="UP000694419"/>
    </source>
</evidence>
<evidence type="ECO:0000256" key="1">
    <source>
        <dbReference type="ARBA" id="ARBA00010890"/>
    </source>
</evidence>
<dbReference type="PANTHER" id="PTHR48483">
    <property type="entry name" value="INTERLEUKIN-27 SUBUNIT BETA"/>
    <property type="match status" value="1"/>
</dbReference>
<evidence type="ECO:0000313" key="4">
    <source>
        <dbReference type="Ensembl" id="ENSCPGP00000007561.1"/>
    </source>
</evidence>
<organism evidence="4 5">
    <name type="scientific">Calidris pygmaea</name>
    <name type="common">Spoon-billed sandpiper</name>
    <dbReference type="NCBI Taxonomy" id="425635"/>
    <lineage>
        <taxon>Eukaryota</taxon>
        <taxon>Metazoa</taxon>
        <taxon>Chordata</taxon>
        <taxon>Craniata</taxon>
        <taxon>Vertebrata</taxon>
        <taxon>Euteleostomi</taxon>
        <taxon>Archelosauria</taxon>
        <taxon>Archosauria</taxon>
        <taxon>Dinosauria</taxon>
        <taxon>Saurischia</taxon>
        <taxon>Theropoda</taxon>
        <taxon>Coelurosauria</taxon>
        <taxon>Aves</taxon>
        <taxon>Neognathae</taxon>
        <taxon>Neoaves</taxon>
        <taxon>Charadriiformes</taxon>
        <taxon>Scolopacidae</taxon>
        <taxon>Calidris</taxon>
    </lineage>
</organism>
<dbReference type="Gene3D" id="2.60.40.10">
    <property type="entry name" value="Immunoglobulins"/>
    <property type="match status" value="1"/>
</dbReference>
<dbReference type="PROSITE" id="PS50853">
    <property type="entry name" value="FN3"/>
    <property type="match status" value="1"/>
</dbReference>
<feature type="compositionally biased region" description="Polar residues" evidence="2">
    <location>
        <begin position="18"/>
        <end position="33"/>
    </location>
</feature>
<dbReference type="PANTHER" id="PTHR48483:SF2">
    <property type="entry name" value="INTERLEUKIN-27 SUBUNIT BETA"/>
    <property type="match status" value="1"/>
</dbReference>
<dbReference type="InterPro" id="IPR056621">
    <property type="entry name" value="FN3_IL27B_N"/>
</dbReference>
<evidence type="ECO:0000259" key="3">
    <source>
        <dbReference type="PROSITE" id="PS50853"/>
    </source>
</evidence>
<accession>A0A8C3JGS7</accession>
<sequence length="191" mass="21349">MCAQNHRMVAIGRDLCTSSPPTPCQSRSAQSRSVGGPESRLSPPDCIRTGPWSCSSGDVWMFSLTTYVVNVTAMNPLGSAPRLLPFLLENISECYPSEDLRVSPTPGETKKLLQEWSLPQSWPFPEYFPLKYHIRYVQEEESSLGPYEQTFHTLTIVRPGTLHHIQVAAFMDSGKFSTWTLLASGTPWTEP</sequence>
<dbReference type="Pfam" id="PF24031">
    <property type="entry name" value="FN3_IL27B_N"/>
    <property type="match status" value="1"/>
</dbReference>
<dbReference type="InterPro" id="IPR003961">
    <property type="entry name" value="FN3_dom"/>
</dbReference>
<feature type="region of interest" description="Disordered" evidence="2">
    <location>
        <begin position="18"/>
        <end position="43"/>
    </location>
</feature>